<dbReference type="AlphaFoldDB" id="A0A369YED5"/>
<accession>A0A369YED5</accession>
<gene>
    <name evidence="2" type="ORF">DPV93_10340</name>
</gene>
<keyword evidence="1" id="KW-0732">Signal</keyword>
<protein>
    <submittedName>
        <fullName evidence="2">Lipoprotein bor</fullName>
    </submittedName>
</protein>
<evidence type="ECO:0000313" key="2">
    <source>
        <dbReference type="EMBL" id="RDE69872.1"/>
    </source>
</evidence>
<proteinExistence type="predicted"/>
<evidence type="ECO:0000313" key="3">
    <source>
        <dbReference type="Proteomes" id="UP000253872"/>
    </source>
</evidence>
<dbReference type="EMBL" id="QEPN01000011">
    <property type="protein sequence ID" value="RDE69872.1"/>
    <property type="molecule type" value="Genomic_DNA"/>
</dbReference>
<dbReference type="Pfam" id="PF06291">
    <property type="entry name" value="Lambda_Bor"/>
    <property type="match status" value="1"/>
</dbReference>
<feature type="chain" id="PRO_5016622295" evidence="1">
    <location>
        <begin position="19"/>
        <end position="98"/>
    </location>
</feature>
<dbReference type="PROSITE" id="PS51257">
    <property type="entry name" value="PROKAR_LIPOPROTEIN"/>
    <property type="match status" value="1"/>
</dbReference>
<name>A0A369YED5_9PAST</name>
<evidence type="ECO:0000256" key="1">
    <source>
        <dbReference type="SAM" id="SignalP"/>
    </source>
</evidence>
<dbReference type="RefSeq" id="WP_111404448.1">
    <property type="nucleotide sequence ID" value="NZ_JANFLW010000003.1"/>
</dbReference>
<organism evidence="2 3">
    <name type="scientific">Haemophilus sputorum</name>
    <dbReference type="NCBI Taxonomy" id="1078480"/>
    <lineage>
        <taxon>Bacteria</taxon>
        <taxon>Pseudomonadati</taxon>
        <taxon>Pseudomonadota</taxon>
        <taxon>Gammaproteobacteria</taxon>
        <taxon>Pasteurellales</taxon>
        <taxon>Pasteurellaceae</taxon>
        <taxon>Haemophilus</taxon>
    </lineage>
</organism>
<sequence length="98" mass="10461">MKKLAVAASAAVLLAGLAGCSTQTYIVSNQAASQTASYDKMQHFFVGGIGQQSEKDTKEVCPNGSVAKVQTQQTFLNGFLGAISYGIYSPRDMRIYCK</sequence>
<keyword evidence="2" id="KW-0449">Lipoprotein</keyword>
<dbReference type="InterPro" id="IPR010438">
    <property type="entry name" value="Lambda_Bor"/>
</dbReference>
<dbReference type="STRING" id="1035839.GCA_000238795_01832"/>
<dbReference type="Proteomes" id="UP000253872">
    <property type="component" value="Unassembled WGS sequence"/>
</dbReference>
<comment type="caution">
    <text evidence="2">The sequence shown here is derived from an EMBL/GenBank/DDBJ whole genome shotgun (WGS) entry which is preliminary data.</text>
</comment>
<reference evidence="2 3" key="1">
    <citation type="submission" date="2018-05" db="EMBL/GenBank/DDBJ databases">
        <title>Draft Genome Sequences for a Diverse set of 7 Haemophilus Species.</title>
        <authorList>
            <person name="Nichols M."/>
            <person name="Topaz N."/>
            <person name="Wang X."/>
            <person name="Wang X."/>
            <person name="Boxrud D."/>
        </authorList>
    </citation>
    <scope>NUCLEOTIDE SEQUENCE [LARGE SCALE GENOMIC DNA]</scope>
    <source>
        <strain evidence="2 3">C2002001239</strain>
    </source>
</reference>
<feature type="signal peptide" evidence="1">
    <location>
        <begin position="1"/>
        <end position="18"/>
    </location>
</feature>